<organism evidence="3">
    <name type="scientific">Granulicella tundricola (strain ATCC BAA-1859 / DSM 23138 / MP5ACTX9)</name>
    <dbReference type="NCBI Taxonomy" id="1198114"/>
    <lineage>
        <taxon>Bacteria</taxon>
        <taxon>Pseudomonadati</taxon>
        <taxon>Acidobacteriota</taxon>
        <taxon>Terriglobia</taxon>
        <taxon>Terriglobales</taxon>
        <taxon>Acidobacteriaceae</taxon>
        <taxon>Granulicella</taxon>
    </lineage>
</organism>
<gene>
    <name evidence="2" type="ordered locus">AciX9_3413</name>
</gene>
<dbReference type="EMBL" id="CP002480">
    <property type="protein sequence ID" value="ADW70419.1"/>
    <property type="molecule type" value="Genomic_DNA"/>
</dbReference>
<dbReference type="STRING" id="1198114.AciX9_3413"/>
<dbReference type="Proteomes" id="UP000000343">
    <property type="component" value="Chromosome"/>
</dbReference>
<accession>E8X3B8</accession>
<dbReference type="PaxDb" id="1198114-AciX9_3413"/>
<dbReference type="HOGENOM" id="CLU_135601_0_0_0"/>
<proteinExistence type="predicted"/>
<keyword evidence="3" id="KW-1185">Reference proteome</keyword>
<dbReference type="OrthoDB" id="286092at2"/>
<reference evidence="3" key="1">
    <citation type="submission" date="2011-01" db="EMBL/GenBank/DDBJ databases">
        <title>Complete sequence of chromosome of Acidobacterium sp. MP5ACTX9.</title>
        <authorList>
            <consortium name="US DOE Joint Genome Institute"/>
            <person name="Lucas S."/>
            <person name="Copeland A."/>
            <person name="Lapidus A."/>
            <person name="Cheng J.-F."/>
            <person name="Goodwin L."/>
            <person name="Pitluck S."/>
            <person name="Teshima H."/>
            <person name="Detter J.C."/>
            <person name="Han C."/>
            <person name="Tapia R."/>
            <person name="Land M."/>
            <person name="Hauser L."/>
            <person name="Kyrpides N."/>
            <person name="Ivanova N."/>
            <person name="Ovchinnikova G."/>
            <person name="Pagani I."/>
            <person name="Rawat S.R."/>
            <person name="Mannisto M."/>
            <person name="Haggblom M.M."/>
            <person name="Woyke T."/>
        </authorList>
    </citation>
    <scope>NUCLEOTIDE SEQUENCE [LARGE SCALE GENOMIC DNA]</scope>
    <source>
        <strain evidence="3">MP5ACTX9</strain>
    </source>
</reference>
<dbReference type="InterPro" id="IPR029060">
    <property type="entry name" value="PIN-like_dom_sf"/>
</dbReference>
<evidence type="ECO:0000313" key="2">
    <source>
        <dbReference type="EMBL" id="ADW70419.1"/>
    </source>
</evidence>
<feature type="domain" description="PIN" evidence="1">
    <location>
        <begin position="12"/>
        <end position="128"/>
    </location>
</feature>
<dbReference type="CDD" id="cd18682">
    <property type="entry name" value="PIN_VapC-like"/>
    <property type="match status" value="1"/>
</dbReference>
<dbReference type="InterPro" id="IPR002716">
    <property type="entry name" value="PIN_dom"/>
</dbReference>
<sequence>MSDVPKPRVIEVVVDASAVLAILLREVDDKTFNNLEGLLGRSIISAVNLAEVRTRLSDLGKLQLTSMNEVLDLILRVEPFTEAQAILAADLRPSTKSLGLSLGDRACLALALGKGLDVYTADQAWSKLQLDCAVHLIR</sequence>
<dbReference type="Pfam" id="PF01850">
    <property type="entry name" value="PIN"/>
    <property type="match status" value="1"/>
</dbReference>
<dbReference type="AlphaFoldDB" id="E8X3B8"/>
<evidence type="ECO:0000259" key="1">
    <source>
        <dbReference type="Pfam" id="PF01850"/>
    </source>
</evidence>
<dbReference type="eggNOG" id="COG4374">
    <property type="taxonomic scope" value="Bacteria"/>
</dbReference>
<name>E8X3B8_GRATM</name>
<protein>
    <submittedName>
        <fullName evidence="2">PilT protein domain protein</fullName>
    </submittedName>
</protein>
<dbReference type="Gene3D" id="3.40.50.1010">
    <property type="entry name" value="5'-nuclease"/>
    <property type="match status" value="1"/>
</dbReference>
<dbReference type="KEGG" id="acm:AciX9_3413"/>
<dbReference type="RefSeq" id="WP_013581731.1">
    <property type="nucleotide sequence ID" value="NC_015064.1"/>
</dbReference>
<dbReference type="SUPFAM" id="SSF88723">
    <property type="entry name" value="PIN domain-like"/>
    <property type="match status" value="1"/>
</dbReference>
<evidence type="ECO:0000313" key="3">
    <source>
        <dbReference type="Proteomes" id="UP000000343"/>
    </source>
</evidence>